<keyword evidence="1" id="KW-0902">Two-component regulatory system</keyword>
<comment type="caution">
    <text evidence="4">The sequence shown here is derived from an EMBL/GenBank/DDBJ whole genome shotgun (WGS) entry which is preliminary data.</text>
</comment>
<dbReference type="Gene3D" id="2.40.50.1020">
    <property type="entry name" value="LytTr DNA-binding domain"/>
    <property type="match status" value="1"/>
</dbReference>
<feature type="compositionally biased region" description="Polar residues" evidence="2">
    <location>
        <begin position="253"/>
        <end position="268"/>
    </location>
</feature>
<dbReference type="eggNOG" id="COG3279">
    <property type="taxonomic scope" value="Bacteria"/>
</dbReference>
<dbReference type="InterPro" id="IPR046947">
    <property type="entry name" value="LytR-like"/>
</dbReference>
<name>A0A066UHY9_9GAMM</name>
<gene>
    <name evidence="4" type="ORF">MBO_03917</name>
</gene>
<keyword evidence="5" id="KW-1185">Reference proteome</keyword>
<dbReference type="GO" id="GO:0003677">
    <property type="term" value="F:DNA binding"/>
    <property type="evidence" value="ECO:0007669"/>
    <property type="project" value="InterPro"/>
</dbReference>
<accession>A0A066UHY9</accession>
<evidence type="ECO:0000313" key="4">
    <source>
        <dbReference type="EMBL" id="KDN25492.1"/>
    </source>
</evidence>
<reference evidence="4 5" key="1">
    <citation type="journal article" date="2014" name="Genome Announc.">
        <title>Draft Genome Sequence of Moraxella bovoculi Strain 237T (ATCC BAA-1259T) Isolated from a Calf with Infectious Bovine Keratoconjunctivitis.</title>
        <authorList>
            <person name="Calcutt M.J."/>
            <person name="Foecking M.F."/>
            <person name="Martin N.T."/>
            <person name="Mhlanga-Mutangadura T."/>
            <person name="Reilly T.J."/>
        </authorList>
    </citation>
    <scope>NUCLEOTIDE SEQUENCE [LARGE SCALE GENOMIC DNA]</scope>
    <source>
        <strain evidence="4 5">237</strain>
    </source>
</reference>
<dbReference type="OrthoDB" id="236568at2"/>
<evidence type="ECO:0000256" key="1">
    <source>
        <dbReference type="ARBA" id="ARBA00023012"/>
    </source>
</evidence>
<organism evidence="4 5">
    <name type="scientific">Moraxella bovoculi 237</name>
    <dbReference type="NCBI Taxonomy" id="743974"/>
    <lineage>
        <taxon>Bacteria</taxon>
        <taxon>Pseudomonadati</taxon>
        <taxon>Pseudomonadota</taxon>
        <taxon>Gammaproteobacteria</taxon>
        <taxon>Moraxellales</taxon>
        <taxon>Moraxellaceae</taxon>
        <taxon>Moraxella</taxon>
    </lineage>
</organism>
<dbReference type="RefSeq" id="WP_052585290.1">
    <property type="nucleotide sequence ID" value="NZ_AOMT01000013.1"/>
</dbReference>
<dbReference type="InterPro" id="IPR007492">
    <property type="entry name" value="LytTR_DNA-bd_dom"/>
</dbReference>
<sequence>MGKLSQKCYDARKLFASLAMQILLFSNHRALIDHVRRSLSDDNSSHTLIHAGTLTDTITSCKLNQPAIIIIDVSTAPITFFVHRFIEHYHRKLRPAIVLFSQNDNLPMDIASLGVQGVHAYGDNKFPCMSDIIECCTQPTLAQRQSHEYVMIRSHRGDERIFIDDIFYCQAEQKYTKIRHRHGTTFTDDTLKSLESLHPAKLVRIHRHTLVGMAHIRAITSDDGHQLHLYGVSESLDISRRCLPALRDKLKSSQDNQNRSAFAQSSLM</sequence>
<dbReference type="PROSITE" id="PS50930">
    <property type="entry name" value="HTH_LYTTR"/>
    <property type="match status" value="1"/>
</dbReference>
<evidence type="ECO:0000256" key="2">
    <source>
        <dbReference type="SAM" id="MobiDB-lite"/>
    </source>
</evidence>
<dbReference type="GO" id="GO:0000156">
    <property type="term" value="F:phosphorelay response regulator activity"/>
    <property type="evidence" value="ECO:0007669"/>
    <property type="project" value="InterPro"/>
</dbReference>
<dbReference type="Pfam" id="PF04397">
    <property type="entry name" value="LytTR"/>
    <property type="match status" value="1"/>
</dbReference>
<proteinExistence type="predicted"/>
<dbReference type="GeneID" id="301976379"/>
<protein>
    <submittedName>
        <fullName evidence="4">LytR/AlgR family transcriptional regulator</fullName>
    </submittedName>
</protein>
<evidence type="ECO:0000259" key="3">
    <source>
        <dbReference type="PROSITE" id="PS50930"/>
    </source>
</evidence>
<dbReference type="PANTHER" id="PTHR37299">
    <property type="entry name" value="TRANSCRIPTIONAL REGULATOR-RELATED"/>
    <property type="match status" value="1"/>
</dbReference>
<feature type="domain" description="HTH LytTR-type" evidence="3">
    <location>
        <begin position="152"/>
        <end position="252"/>
    </location>
</feature>
<dbReference type="SMART" id="SM00850">
    <property type="entry name" value="LytTR"/>
    <property type="match status" value="1"/>
</dbReference>
<dbReference type="Proteomes" id="UP000035860">
    <property type="component" value="Unassembled WGS sequence"/>
</dbReference>
<feature type="region of interest" description="Disordered" evidence="2">
    <location>
        <begin position="249"/>
        <end position="268"/>
    </location>
</feature>
<dbReference type="EMBL" id="AOMT01000013">
    <property type="protein sequence ID" value="KDN25492.1"/>
    <property type="molecule type" value="Genomic_DNA"/>
</dbReference>
<dbReference type="PANTHER" id="PTHR37299:SF1">
    <property type="entry name" value="STAGE 0 SPORULATION PROTEIN A HOMOLOG"/>
    <property type="match status" value="1"/>
</dbReference>
<evidence type="ECO:0000313" key="5">
    <source>
        <dbReference type="Proteomes" id="UP000035860"/>
    </source>
</evidence>
<dbReference type="AlphaFoldDB" id="A0A066UHY9"/>